<gene>
    <name evidence="2" type="ORF">BDE40_3318</name>
</gene>
<evidence type="ECO:0000313" key="2">
    <source>
        <dbReference type="EMBL" id="TDT73135.1"/>
    </source>
</evidence>
<dbReference type="PANTHER" id="PTHR43245:SF13">
    <property type="entry name" value="UDP-D-APIOSE_UDP-D-XYLOSE SYNTHASE 2"/>
    <property type="match status" value="1"/>
</dbReference>
<dbReference type="InterPro" id="IPR050177">
    <property type="entry name" value="Lipid_A_modif_metabolic_enz"/>
</dbReference>
<protein>
    <submittedName>
        <fullName evidence="2">UDP-glucose 4-epimerase</fullName>
    </submittedName>
</protein>
<sequence>MPRTQLPTENSGSNRTALVTGGGGFIGQALLTQLLGAGWSVRNLDFIAGKISHENLTHWQGSFTNNDLLHEAMFGVDCIFHLASTHFPKEANAHPFADAESSILGTIALADMAKVSGVRRIVYASSGGTVYGNLVEVPVPETHPTRPITAYGISKLASEHYLRFLDSGGIETLSLRVANPYGPGQNISKAQGALTTFCHHAVQNLPISIWGDGTVERDFIHVDDVARAFVLAADSTARGTEVNIGSGQGVSLNHLLELIRLAGCSPDVEYQDARAFDVPRSVLSIQRARELLGWIPEKDLKSGIEEMIQAFQARI</sequence>
<dbReference type="Gene3D" id="3.40.50.720">
    <property type="entry name" value="NAD(P)-binding Rossmann-like Domain"/>
    <property type="match status" value="1"/>
</dbReference>
<dbReference type="InterPro" id="IPR001509">
    <property type="entry name" value="Epimerase_deHydtase"/>
</dbReference>
<reference evidence="2 3" key="1">
    <citation type="submission" date="2019-03" db="EMBL/GenBank/DDBJ databases">
        <title>Genomic Encyclopedia of Archaeal and Bacterial Type Strains, Phase II (KMG-II): from individual species to whole genera.</title>
        <authorList>
            <person name="Goeker M."/>
        </authorList>
    </citation>
    <scope>NUCLEOTIDE SEQUENCE [LARGE SCALE GENOMIC DNA]</scope>
    <source>
        <strain evidence="2 3">DSM 29467</strain>
    </source>
</reference>
<feature type="domain" description="NAD-dependent epimerase/dehydratase" evidence="1">
    <location>
        <begin position="17"/>
        <end position="245"/>
    </location>
</feature>
<organism evidence="2 3">
    <name type="scientific">Litoreibacter halocynthiae</name>
    <dbReference type="NCBI Taxonomy" id="1242689"/>
    <lineage>
        <taxon>Bacteria</taxon>
        <taxon>Pseudomonadati</taxon>
        <taxon>Pseudomonadota</taxon>
        <taxon>Alphaproteobacteria</taxon>
        <taxon>Rhodobacterales</taxon>
        <taxon>Roseobacteraceae</taxon>
        <taxon>Litoreibacter</taxon>
    </lineage>
</organism>
<accession>A0A4V3EXB4</accession>
<comment type="caution">
    <text evidence="2">The sequence shown here is derived from an EMBL/GenBank/DDBJ whole genome shotgun (WGS) entry which is preliminary data.</text>
</comment>
<dbReference type="EMBL" id="SOBH01000004">
    <property type="protein sequence ID" value="TDT73135.1"/>
    <property type="molecule type" value="Genomic_DNA"/>
</dbReference>
<name>A0A4V3EXB4_9RHOB</name>
<keyword evidence="3" id="KW-1185">Reference proteome</keyword>
<evidence type="ECO:0000313" key="3">
    <source>
        <dbReference type="Proteomes" id="UP000294563"/>
    </source>
</evidence>
<dbReference type="AlphaFoldDB" id="A0A4V3EXB4"/>
<dbReference type="InterPro" id="IPR036291">
    <property type="entry name" value="NAD(P)-bd_dom_sf"/>
</dbReference>
<evidence type="ECO:0000259" key="1">
    <source>
        <dbReference type="Pfam" id="PF01370"/>
    </source>
</evidence>
<dbReference type="Pfam" id="PF01370">
    <property type="entry name" value="Epimerase"/>
    <property type="match status" value="1"/>
</dbReference>
<dbReference type="SUPFAM" id="SSF51735">
    <property type="entry name" value="NAD(P)-binding Rossmann-fold domains"/>
    <property type="match status" value="1"/>
</dbReference>
<proteinExistence type="predicted"/>
<dbReference type="Proteomes" id="UP000294563">
    <property type="component" value="Unassembled WGS sequence"/>
</dbReference>
<dbReference type="PANTHER" id="PTHR43245">
    <property type="entry name" value="BIFUNCTIONAL POLYMYXIN RESISTANCE PROTEIN ARNA"/>
    <property type="match status" value="1"/>
</dbReference>